<gene>
    <name evidence="2" type="ORF">GCM10008917_19400</name>
</gene>
<feature type="transmembrane region" description="Helical" evidence="1">
    <location>
        <begin position="6"/>
        <end position="25"/>
    </location>
</feature>
<proteinExistence type="predicted"/>
<keyword evidence="1" id="KW-1133">Transmembrane helix</keyword>
<evidence type="ECO:0000313" key="3">
    <source>
        <dbReference type="Proteomes" id="UP001400965"/>
    </source>
</evidence>
<accession>A0ABP3XJR2</accession>
<keyword evidence="1" id="KW-0472">Membrane</keyword>
<evidence type="ECO:0000256" key="1">
    <source>
        <dbReference type="SAM" id="Phobius"/>
    </source>
</evidence>
<reference evidence="3" key="1">
    <citation type="journal article" date="2019" name="Int. J. Syst. Evol. Microbiol.">
        <title>The Global Catalogue of Microorganisms (GCM) 10K type strain sequencing project: providing services to taxonomists for standard genome sequencing and annotation.</title>
        <authorList>
            <consortium name="The Broad Institute Genomics Platform"/>
            <consortium name="The Broad Institute Genome Sequencing Center for Infectious Disease"/>
            <person name="Wu L."/>
            <person name="Ma J."/>
        </authorList>
    </citation>
    <scope>NUCLEOTIDE SEQUENCE [LARGE SCALE GENOMIC DNA]</scope>
    <source>
        <strain evidence="3">JCM 6486</strain>
    </source>
</reference>
<evidence type="ECO:0000313" key="2">
    <source>
        <dbReference type="EMBL" id="GAA0864736.1"/>
    </source>
</evidence>
<comment type="caution">
    <text evidence="2">The sequence shown here is derived from an EMBL/GenBank/DDBJ whole genome shotgun (WGS) entry which is preliminary data.</text>
</comment>
<feature type="transmembrane region" description="Helical" evidence="1">
    <location>
        <begin position="52"/>
        <end position="69"/>
    </location>
</feature>
<organism evidence="2 3">
    <name type="scientific">Paraclostridium tenue</name>
    <dbReference type="NCBI Taxonomy" id="1737"/>
    <lineage>
        <taxon>Bacteria</taxon>
        <taxon>Bacillati</taxon>
        <taxon>Bacillota</taxon>
        <taxon>Clostridia</taxon>
        <taxon>Peptostreptococcales</taxon>
        <taxon>Peptostreptococcaceae</taxon>
        <taxon>Paraclostridium</taxon>
    </lineage>
</organism>
<evidence type="ECO:0008006" key="4">
    <source>
        <dbReference type="Google" id="ProtNLM"/>
    </source>
</evidence>
<sequence>MFTYKTYGIFLITFGIFHIIKYLLLNDMKPNYISRMFNITSMEDYIKTQNNIVCMISILLIFSGVFFIIKDKLTPLETLIPYIVFIIPYIYIWIKKYYIKIKNKA</sequence>
<keyword evidence="1" id="KW-0812">Transmembrane</keyword>
<dbReference type="EMBL" id="BAAACP010000011">
    <property type="protein sequence ID" value="GAA0864736.1"/>
    <property type="molecule type" value="Genomic_DNA"/>
</dbReference>
<feature type="transmembrane region" description="Helical" evidence="1">
    <location>
        <begin position="75"/>
        <end position="94"/>
    </location>
</feature>
<name>A0ABP3XJR2_9FIRM</name>
<keyword evidence="3" id="KW-1185">Reference proteome</keyword>
<dbReference type="Proteomes" id="UP001400965">
    <property type="component" value="Unassembled WGS sequence"/>
</dbReference>
<protein>
    <recommendedName>
        <fullName evidence="4">DUF3784 domain-containing protein</fullName>
    </recommendedName>
</protein>